<evidence type="ECO:0000313" key="4">
    <source>
        <dbReference type="Proteomes" id="UP000216001"/>
    </source>
</evidence>
<evidence type="ECO:0000256" key="1">
    <source>
        <dbReference type="SAM" id="Phobius"/>
    </source>
</evidence>
<dbReference type="STRING" id="587.RB151_014030"/>
<evidence type="ECO:0000313" key="3">
    <source>
        <dbReference type="EMBL" id="OZS76215.1"/>
    </source>
</evidence>
<dbReference type="Proteomes" id="UP000216001">
    <property type="component" value="Unassembled WGS sequence"/>
</dbReference>
<proteinExistence type="predicted"/>
<organism evidence="3 4">
    <name type="scientific">Providencia rettgeri</name>
    <dbReference type="NCBI Taxonomy" id="587"/>
    <lineage>
        <taxon>Bacteria</taxon>
        <taxon>Pseudomonadati</taxon>
        <taxon>Pseudomonadota</taxon>
        <taxon>Gammaproteobacteria</taxon>
        <taxon>Enterobacterales</taxon>
        <taxon>Morganellaceae</taxon>
        <taxon>Providencia</taxon>
    </lineage>
</organism>
<name>A0A264VY46_PRORE</name>
<gene>
    <name evidence="3" type="ORF">CHI95_03325</name>
    <name evidence="2" type="ORF">OGX73_08770</name>
</gene>
<dbReference type="GeneID" id="92275529"/>
<feature type="transmembrane region" description="Helical" evidence="1">
    <location>
        <begin position="59"/>
        <end position="77"/>
    </location>
</feature>
<dbReference type="Pfam" id="PF11391">
    <property type="entry name" value="DUF2798"/>
    <property type="match status" value="1"/>
</dbReference>
<evidence type="ECO:0000313" key="2">
    <source>
        <dbReference type="EMBL" id="MDI9092709.1"/>
    </source>
</evidence>
<keyword evidence="1" id="KW-0472">Membrane</keyword>
<dbReference type="EMBL" id="JAOWIN010000005">
    <property type="protein sequence ID" value="MDI9092709.1"/>
    <property type="molecule type" value="Genomic_DNA"/>
</dbReference>
<dbReference type="EMBL" id="NOWC01000002">
    <property type="protein sequence ID" value="OZS76215.1"/>
    <property type="molecule type" value="Genomic_DNA"/>
</dbReference>
<dbReference type="InterPro" id="IPR021529">
    <property type="entry name" value="DUF2798"/>
</dbReference>
<feature type="transmembrane region" description="Helical" evidence="1">
    <location>
        <begin position="20"/>
        <end position="39"/>
    </location>
</feature>
<keyword evidence="1" id="KW-0812">Transmembrane</keyword>
<comment type="caution">
    <text evidence="3">The sequence shown here is derived from an EMBL/GenBank/DDBJ whole genome shotgun (WGS) entry which is preliminary data.</text>
</comment>
<protein>
    <submittedName>
        <fullName evidence="2">DUF2798 domain-containing protein</fullName>
    </submittedName>
</protein>
<sequence>MPHRDRNYILGIPKLPARAMIFLVPFFLSLVMSGIVSLISTIRALGFTSDVFSPWLSSWMLSWMIAFPTVFFVLPIARRISLMLVKTT</sequence>
<dbReference type="RefSeq" id="WP_094960756.1">
    <property type="nucleotide sequence ID" value="NZ_CP123251.1"/>
</dbReference>
<keyword evidence="1" id="KW-1133">Transmembrane helix</keyword>
<reference evidence="2" key="2">
    <citation type="submission" date="2022-10" db="EMBL/GenBank/DDBJ databases">
        <title>Bacterial isolates recovered from the One Health project in Brazil.</title>
        <authorList>
            <person name="Valiatti T.B."/>
            <person name="Santos F."/>
            <person name="Cayo R."/>
            <person name="Gales A.C."/>
        </authorList>
    </citation>
    <scope>NUCLEOTIDE SEQUENCE</scope>
    <source>
        <strain evidence="2">PVR188</strain>
    </source>
</reference>
<accession>A0A264VY46</accession>
<dbReference type="AlphaFoldDB" id="A0A264VY46"/>
<dbReference type="Proteomes" id="UP001159001">
    <property type="component" value="Unassembled WGS sequence"/>
</dbReference>
<reference evidence="3 4" key="1">
    <citation type="submission" date="2017-07" db="EMBL/GenBank/DDBJ databases">
        <title>blaIMP-27 on transferable plasmids in Proteus mirabilis and Providencia rettgeri.</title>
        <authorList>
            <person name="Potter R."/>
        </authorList>
    </citation>
    <scope>NUCLEOTIDE SEQUENCE [LARGE SCALE GENOMIC DNA]</scope>
    <source>
        <strain evidence="3 4">PR1</strain>
    </source>
</reference>